<keyword evidence="2" id="KW-1185">Reference proteome</keyword>
<name>Q9L2B0_STRCO</name>
<dbReference type="InParanoid" id="Q9L2B0"/>
<dbReference type="EMBL" id="AL939123">
    <property type="protein sequence ID" value="CAB70640.1"/>
    <property type="molecule type" value="Genomic_DNA"/>
</dbReference>
<reference evidence="1 2" key="2">
    <citation type="journal article" date="2002" name="Nature">
        <title>Complete genome sequence of the model actinomycete Streptomyces coelicolor A3(2).</title>
        <authorList>
            <person name="Bentley S.D."/>
            <person name="Chater K.F."/>
            <person name="Cerdeno-Tarraga A.M."/>
            <person name="Challis G.L."/>
            <person name="Thomson N.R."/>
            <person name="James K.D."/>
            <person name="Harris D.E."/>
            <person name="Quail M.A."/>
            <person name="Kieser H."/>
            <person name="Harper D."/>
            <person name="Bateman A."/>
            <person name="Brown S."/>
            <person name="Chandra G."/>
            <person name="Chen C.W."/>
            <person name="Collins M."/>
            <person name="Cronin A."/>
            <person name="Fraser A."/>
            <person name="Goble A."/>
            <person name="Hidalgo J."/>
            <person name="Hornsby T."/>
            <person name="Howarth S."/>
            <person name="Huang C.H."/>
            <person name="Kieser T."/>
            <person name="Larke L."/>
            <person name="Murphy L."/>
            <person name="Oliver K."/>
            <person name="O'Neil S."/>
            <person name="Rabbinowitsch E."/>
            <person name="Rajandream M.A."/>
            <person name="Rutherford K."/>
            <person name="Rutter S."/>
            <person name="Seeger K."/>
            <person name="Saunders D."/>
            <person name="Sharp S."/>
            <person name="Squares R."/>
            <person name="Squares S."/>
            <person name="Taylor K."/>
            <person name="Warren T."/>
            <person name="Wietzorrek A."/>
            <person name="Woodward J."/>
            <person name="Barrell B.G."/>
            <person name="Parkhill J."/>
            <person name="Hopwood D.A."/>
        </authorList>
    </citation>
    <scope>NUCLEOTIDE SEQUENCE [LARGE SCALE GENOMIC DNA]</scope>
    <source>
        <strain evidence="2">ATCC BAA-471 / A3(2) / M145</strain>
    </source>
</reference>
<dbReference type="Proteomes" id="UP000001973">
    <property type="component" value="Chromosome"/>
</dbReference>
<dbReference type="AlphaFoldDB" id="Q9L2B0"/>
<dbReference type="HOGENOM" id="CLU_3277069_0_0_11"/>
<accession>Q9L2B0</accession>
<dbReference type="OrthoDB" id="4236662at2"/>
<organism evidence="1 2">
    <name type="scientific">Streptomyces coelicolor (strain ATCC BAA-471 / A3(2) / M145)</name>
    <dbReference type="NCBI Taxonomy" id="100226"/>
    <lineage>
        <taxon>Bacteria</taxon>
        <taxon>Bacillati</taxon>
        <taxon>Actinomycetota</taxon>
        <taxon>Actinomycetes</taxon>
        <taxon>Kitasatosporales</taxon>
        <taxon>Streptomycetaceae</taxon>
        <taxon>Streptomyces</taxon>
        <taxon>Streptomyces albidoflavus group</taxon>
    </lineage>
</organism>
<protein>
    <submittedName>
        <fullName evidence="1">Uncharacterized protein</fullName>
    </submittedName>
</protein>
<gene>
    <name evidence="1" type="ordered locus">SCO5410</name>
    <name evidence="1" type="ORF">SC8F4.14c</name>
</gene>
<proteinExistence type="predicted"/>
<dbReference type="EMBL" id="AL645882">
    <property type="protein sequence ID" value="CAB70640.1"/>
    <property type="molecule type" value="Genomic_DNA"/>
</dbReference>
<evidence type="ECO:0000313" key="2">
    <source>
        <dbReference type="Proteomes" id="UP000001973"/>
    </source>
</evidence>
<reference evidence="1 2" key="1">
    <citation type="journal article" date="1996" name="Mol. Microbiol.">
        <title>A set of ordered cosmids and a detailed genetic and physical map for the 8 Mb Streptomyces coelicolor A3(2) chromosome.</title>
        <authorList>
            <person name="Redenbach M."/>
            <person name="Kieser H.M."/>
            <person name="Denapaite D."/>
            <person name="Eichner A."/>
            <person name="Cullum J."/>
            <person name="Kinashi H."/>
            <person name="Hopwood D.A."/>
        </authorList>
    </citation>
    <scope>NUCLEOTIDE SEQUENCE [LARGE SCALE GENOMIC DNA]</scope>
    <source>
        <strain evidence="2">ATCC BAA-471 / A3(2) / M145</strain>
    </source>
</reference>
<evidence type="ECO:0000313" key="1">
    <source>
        <dbReference type="EMBL" id="CAB70640.1"/>
    </source>
</evidence>
<dbReference type="PaxDb" id="100226-SCO5410"/>
<dbReference type="KEGG" id="sco:SCO5410"/>
<sequence>MRASASEEVDQVRAVLPYVNHTIRHAPEGCITAELFCGTYE</sequence>
<dbReference type="STRING" id="100226.gene:17763062"/>